<proteinExistence type="predicted"/>
<feature type="transmembrane region" description="Helical" evidence="1">
    <location>
        <begin position="339"/>
        <end position="359"/>
    </location>
</feature>
<evidence type="ECO:0000313" key="2">
    <source>
        <dbReference type="EMBL" id="MFC6038896.1"/>
    </source>
</evidence>
<name>A0ABW1L4J9_9BACL</name>
<feature type="transmembrane region" description="Helical" evidence="1">
    <location>
        <begin position="210"/>
        <end position="236"/>
    </location>
</feature>
<comment type="caution">
    <text evidence="2">The sequence shown here is derived from an EMBL/GenBank/DDBJ whole genome shotgun (WGS) entry which is preliminary data.</text>
</comment>
<gene>
    <name evidence="2" type="ORF">ACFPYN_05435</name>
</gene>
<accession>A0ABW1L4J9</accession>
<organism evidence="2 3">
    <name type="scientific">Paenisporosarcina macmurdoensis</name>
    <dbReference type="NCBI Taxonomy" id="212659"/>
    <lineage>
        <taxon>Bacteria</taxon>
        <taxon>Bacillati</taxon>
        <taxon>Bacillota</taxon>
        <taxon>Bacilli</taxon>
        <taxon>Bacillales</taxon>
        <taxon>Caryophanaceae</taxon>
        <taxon>Paenisporosarcina</taxon>
    </lineage>
</organism>
<dbReference type="Pfam" id="PF12679">
    <property type="entry name" value="ABC2_membrane_2"/>
    <property type="match status" value="1"/>
</dbReference>
<feature type="transmembrane region" description="Helical" evidence="1">
    <location>
        <begin position="268"/>
        <end position="287"/>
    </location>
</feature>
<feature type="transmembrane region" description="Helical" evidence="1">
    <location>
        <begin position="294"/>
        <end position="312"/>
    </location>
</feature>
<keyword evidence="1" id="KW-0472">Membrane</keyword>
<dbReference type="Proteomes" id="UP001596170">
    <property type="component" value="Unassembled WGS sequence"/>
</dbReference>
<sequence>MNLLLFEFKKLFRSKLVLYFLVFSLIAVTLLFVRNVWQQERVQAEKIDYFSKFARDVSMELQGNRKVLEDNSLPALEEQVRVGSMLYSQLNEVIFAIQSQRTMDEVTKENLLYEKAKEYKVLGGTFHLSDAEMDRVTRLNDQLIREGLPKEDLKLTVQPLLFTQLVLSYAMTGFGFLALLLILLSSVTGEYEEKNVRLVYTLPFSRSRYMLIKLGSFLVVGLVWLTVVALSAYVLASQFTEAVENQSAYPFAEVEGNWIQIVDVIPKGLLLGGMSLILVLTFGWFIAYTFRSTLLSYLIAILVVAGGALLVMNGGSSPWNPLSALQVQQTLLEQYLTQWRIYLLLLVSIALLVVGTLSINRKRGV</sequence>
<dbReference type="EMBL" id="JBHSRI010000005">
    <property type="protein sequence ID" value="MFC6038896.1"/>
    <property type="molecule type" value="Genomic_DNA"/>
</dbReference>
<keyword evidence="1" id="KW-1133">Transmembrane helix</keyword>
<keyword evidence="1" id="KW-0812">Transmembrane</keyword>
<evidence type="ECO:0000256" key="1">
    <source>
        <dbReference type="SAM" id="Phobius"/>
    </source>
</evidence>
<feature type="transmembrane region" description="Helical" evidence="1">
    <location>
        <begin position="16"/>
        <end position="37"/>
    </location>
</feature>
<dbReference type="PANTHER" id="PTHR43471">
    <property type="entry name" value="ABC TRANSPORTER PERMEASE"/>
    <property type="match status" value="1"/>
</dbReference>
<evidence type="ECO:0000313" key="3">
    <source>
        <dbReference type="Proteomes" id="UP001596170"/>
    </source>
</evidence>
<feature type="transmembrane region" description="Helical" evidence="1">
    <location>
        <begin position="166"/>
        <end position="189"/>
    </location>
</feature>
<keyword evidence="3" id="KW-1185">Reference proteome</keyword>
<reference evidence="3" key="1">
    <citation type="journal article" date="2019" name="Int. J. Syst. Evol. Microbiol.">
        <title>The Global Catalogue of Microorganisms (GCM) 10K type strain sequencing project: providing services to taxonomists for standard genome sequencing and annotation.</title>
        <authorList>
            <consortium name="The Broad Institute Genomics Platform"/>
            <consortium name="The Broad Institute Genome Sequencing Center for Infectious Disease"/>
            <person name="Wu L."/>
            <person name="Ma J."/>
        </authorList>
    </citation>
    <scope>NUCLEOTIDE SEQUENCE [LARGE SCALE GENOMIC DNA]</scope>
    <source>
        <strain evidence="3">CCUG 54527</strain>
    </source>
</reference>
<protein>
    <submittedName>
        <fullName evidence="2">ABC transporter permease subunit</fullName>
    </submittedName>
</protein>
<dbReference type="RefSeq" id="WP_377732998.1">
    <property type="nucleotide sequence ID" value="NZ_JBHSRI010000005.1"/>
</dbReference>